<organism evidence="2">
    <name type="scientific">Schlesneria paludicola</name>
    <dbReference type="NCBI Taxonomy" id="360056"/>
    <lineage>
        <taxon>Bacteria</taxon>
        <taxon>Pseudomonadati</taxon>
        <taxon>Planctomycetota</taxon>
        <taxon>Planctomycetia</taxon>
        <taxon>Planctomycetales</taxon>
        <taxon>Planctomycetaceae</taxon>
        <taxon>Schlesneria</taxon>
    </lineage>
</organism>
<evidence type="ECO:0008006" key="3">
    <source>
        <dbReference type="Google" id="ProtNLM"/>
    </source>
</evidence>
<comment type="caution">
    <text evidence="2">The sequence shown here is derived from an EMBL/GenBank/DDBJ whole genome shotgun (WGS) entry which is preliminary data.</text>
</comment>
<dbReference type="Pfam" id="PF05991">
    <property type="entry name" value="NYN_YacP"/>
    <property type="match status" value="1"/>
</dbReference>
<feature type="region of interest" description="Disordered" evidence="1">
    <location>
        <begin position="206"/>
        <end position="229"/>
    </location>
</feature>
<gene>
    <name evidence="2" type="ORF">ENS64_00685</name>
</gene>
<sequence>MAVPFLIIDGYNLLHAAGLGRVRYAPGDLERARHRLLALLCEKLSAMEQMRCTVVFDAGEQVPDAARERRHHEIRVLFAPPGFEADDLIEHLIAEHSSPKQLVVVSADHRIQKAAARRHARPVDSNRFWDRLQRRSGVAVEWDASDDEKVPALPVGNQPLSAATALWLQEFGDVSVERLAQEVRAEESTHTVDPWLRHVAELEQTLKDPQQQARFVEGKPPGRRGGTRD</sequence>
<dbReference type="EMBL" id="DSVQ01000002">
    <property type="protein sequence ID" value="HGT37777.1"/>
    <property type="molecule type" value="Genomic_DNA"/>
</dbReference>
<proteinExistence type="predicted"/>
<protein>
    <recommendedName>
        <fullName evidence="3">NYN domain-containing protein</fullName>
    </recommendedName>
</protein>
<dbReference type="AlphaFoldDB" id="A0A7C4LL70"/>
<reference evidence="2" key="1">
    <citation type="journal article" date="2020" name="mSystems">
        <title>Genome- and Community-Level Interaction Insights into Carbon Utilization and Element Cycling Functions of Hydrothermarchaeota in Hydrothermal Sediment.</title>
        <authorList>
            <person name="Zhou Z."/>
            <person name="Liu Y."/>
            <person name="Xu W."/>
            <person name="Pan J."/>
            <person name="Luo Z.H."/>
            <person name="Li M."/>
        </authorList>
    </citation>
    <scope>NUCLEOTIDE SEQUENCE [LARGE SCALE GENOMIC DNA]</scope>
    <source>
        <strain evidence="2">SpSt-508</strain>
    </source>
</reference>
<evidence type="ECO:0000256" key="1">
    <source>
        <dbReference type="SAM" id="MobiDB-lite"/>
    </source>
</evidence>
<dbReference type="InterPro" id="IPR010298">
    <property type="entry name" value="YacP-like"/>
</dbReference>
<dbReference type="PANTHER" id="PTHR34547:SF1">
    <property type="entry name" value="YACP-LIKE NYN DOMAIN PROTEIN"/>
    <property type="match status" value="1"/>
</dbReference>
<evidence type="ECO:0000313" key="2">
    <source>
        <dbReference type="EMBL" id="HGT37777.1"/>
    </source>
</evidence>
<accession>A0A7C4LL70</accession>
<dbReference type="PANTHER" id="PTHR34547">
    <property type="entry name" value="YACP-LIKE NYN DOMAIN PROTEIN"/>
    <property type="match status" value="1"/>
</dbReference>
<name>A0A7C4LL70_9PLAN</name>